<dbReference type="GO" id="GO:0004222">
    <property type="term" value="F:metalloendopeptidase activity"/>
    <property type="evidence" value="ECO:0007669"/>
    <property type="project" value="UniProtKB-UniRule"/>
</dbReference>
<feature type="binding site" evidence="1">
    <location>
        <position position="132"/>
    </location>
    <ligand>
        <name>Zn(2+)</name>
        <dbReference type="ChEBI" id="CHEBI:29105"/>
        <note>catalytic</note>
    </ligand>
</feature>
<evidence type="ECO:0000313" key="5">
    <source>
        <dbReference type="Proteomes" id="UP000472271"/>
    </source>
</evidence>
<keyword evidence="1 2" id="KW-0862">Zinc</keyword>
<dbReference type="Gene3D" id="3.40.390.10">
    <property type="entry name" value="Collagenase (Catalytic Domain)"/>
    <property type="match status" value="1"/>
</dbReference>
<dbReference type="Ensembl" id="ENSSORT00005027407.1">
    <property type="protein sequence ID" value="ENSSORP00005026627.1"/>
    <property type="gene ID" value="ENSSORG00005012751.1"/>
</dbReference>
<feature type="binding site" evidence="1">
    <location>
        <position position="142"/>
    </location>
    <ligand>
        <name>Zn(2+)</name>
        <dbReference type="ChEBI" id="CHEBI:29105"/>
        <note>catalytic</note>
    </ligand>
</feature>
<evidence type="ECO:0000259" key="3">
    <source>
        <dbReference type="PROSITE" id="PS51864"/>
    </source>
</evidence>
<dbReference type="Proteomes" id="UP000472271">
    <property type="component" value="Chromosome 12"/>
</dbReference>
<reference evidence="4" key="1">
    <citation type="submission" date="2019-06" db="EMBL/GenBank/DDBJ databases">
        <authorList>
            <consortium name="Wellcome Sanger Institute Data Sharing"/>
        </authorList>
    </citation>
    <scope>NUCLEOTIDE SEQUENCE [LARGE SCALE GENOMIC DNA]</scope>
</reference>
<dbReference type="EC" id="3.4.24.-" evidence="2"/>
<dbReference type="PRINTS" id="PR00480">
    <property type="entry name" value="ASTACIN"/>
</dbReference>
<dbReference type="CDD" id="cd04280">
    <property type="entry name" value="ZnMc_astacin_like"/>
    <property type="match status" value="1"/>
</dbReference>
<feature type="active site" evidence="1">
    <location>
        <position position="133"/>
    </location>
</feature>
<dbReference type="InParanoid" id="A0A673ADS4"/>
<organism evidence="4 5">
    <name type="scientific">Sphaeramia orbicularis</name>
    <name type="common">orbiculate cardinalfish</name>
    <dbReference type="NCBI Taxonomy" id="375764"/>
    <lineage>
        <taxon>Eukaryota</taxon>
        <taxon>Metazoa</taxon>
        <taxon>Chordata</taxon>
        <taxon>Craniata</taxon>
        <taxon>Vertebrata</taxon>
        <taxon>Euteleostomi</taxon>
        <taxon>Actinopterygii</taxon>
        <taxon>Neopterygii</taxon>
        <taxon>Teleostei</taxon>
        <taxon>Neoteleostei</taxon>
        <taxon>Acanthomorphata</taxon>
        <taxon>Gobiaria</taxon>
        <taxon>Kurtiformes</taxon>
        <taxon>Apogonoidei</taxon>
        <taxon>Apogonidae</taxon>
        <taxon>Apogoninae</taxon>
        <taxon>Sphaeramia</taxon>
    </lineage>
</organism>
<dbReference type="InterPro" id="IPR001506">
    <property type="entry name" value="Peptidase_M12A"/>
</dbReference>
<feature type="binding site" evidence="1">
    <location>
        <position position="136"/>
    </location>
    <ligand>
        <name>Zn(2+)</name>
        <dbReference type="ChEBI" id="CHEBI:29105"/>
        <note>catalytic</note>
    </ligand>
</feature>
<keyword evidence="5" id="KW-1185">Reference proteome</keyword>
<protein>
    <recommendedName>
        <fullName evidence="2">Metalloendopeptidase</fullName>
        <ecNumber evidence="2">3.4.24.-</ecNumber>
    </recommendedName>
</protein>
<keyword evidence="1 2" id="KW-0378">Hydrolase</keyword>
<name>A0A673ADS4_9TELE</name>
<dbReference type="AlphaFoldDB" id="A0A673ADS4"/>
<reference evidence="4" key="3">
    <citation type="submission" date="2025-09" db="UniProtKB">
        <authorList>
            <consortium name="Ensembl"/>
        </authorList>
    </citation>
    <scope>IDENTIFICATION</scope>
</reference>
<dbReference type="GO" id="GO:0006508">
    <property type="term" value="P:proteolysis"/>
    <property type="evidence" value="ECO:0007669"/>
    <property type="project" value="UniProtKB-KW"/>
</dbReference>
<dbReference type="PANTHER" id="PTHR10127:SF870">
    <property type="entry name" value="METALLOENDOPEPTIDASE"/>
    <property type="match status" value="1"/>
</dbReference>
<comment type="cofactor">
    <cofactor evidence="1 2">
        <name>Zn(2+)</name>
        <dbReference type="ChEBI" id="CHEBI:29105"/>
    </cofactor>
    <text evidence="1 2">Binds 1 zinc ion per subunit.</text>
</comment>
<dbReference type="InterPro" id="IPR006026">
    <property type="entry name" value="Peptidase_Metallo"/>
</dbReference>
<dbReference type="SUPFAM" id="SSF55486">
    <property type="entry name" value="Metalloproteases ('zincins'), catalytic domain"/>
    <property type="match status" value="1"/>
</dbReference>
<comment type="caution">
    <text evidence="1">Lacks conserved residue(s) required for the propagation of feature annotation.</text>
</comment>
<accession>A0A673ADS4</accession>
<dbReference type="GO" id="GO:0008270">
    <property type="term" value="F:zinc ion binding"/>
    <property type="evidence" value="ECO:0007669"/>
    <property type="project" value="UniProtKB-UniRule"/>
</dbReference>
<evidence type="ECO:0000256" key="2">
    <source>
        <dbReference type="RuleBase" id="RU361183"/>
    </source>
</evidence>
<dbReference type="PANTHER" id="PTHR10127">
    <property type="entry name" value="DISCOIDIN, CUB, EGF, LAMININ , AND ZINC METALLOPROTEASE DOMAIN CONTAINING"/>
    <property type="match status" value="1"/>
</dbReference>
<proteinExistence type="predicted"/>
<sequence length="270" mass="31268">MKNCILHQLFACTDKIYGSTVIKHFRSVDDFGHWWLLGSIWIKDDRSLVIRTWPTLNIAYIISSELADRTNEILKALGIVSSISCVAFHKRTTEDNYLNFQKSKGCASYVGFNGGNQRVFLGPSCRMGNIVHEIFHALGTTHEHTRKDRDKYITVLSQNIKKGKERNFHKKEITNNLDHPYDLISIMHYGRFVFSRNGLPTIVTHVKDEDKVRYMGQRFKVTKLDGKKLRTLYHCGMCSLWCRPNRSNARVNLHCLVSFVFPSFPNKPEQ</sequence>
<dbReference type="InterPro" id="IPR024079">
    <property type="entry name" value="MetalloPept_cat_dom_sf"/>
</dbReference>
<dbReference type="PROSITE" id="PS51864">
    <property type="entry name" value="ASTACIN"/>
    <property type="match status" value="1"/>
</dbReference>
<feature type="domain" description="Peptidase M12A" evidence="3">
    <location>
        <begin position="46"/>
        <end position="236"/>
    </location>
</feature>
<dbReference type="SMART" id="SM00235">
    <property type="entry name" value="ZnMc"/>
    <property type="match status" value="1"/>
</dbReference>
<keyword evidence="1 2" id="KW-0479">Metal-binding</keyword>
<evidence type="ECO:0000313" key="4">
    <source>
        <dbReference type="Ensembl" id="ENSSORP00005026627.1"/>
    </source>
</evidence>
<dbReference type="InterPro" id="IPR034035">
    <property type="entry name" value="Astacin-like_dom"/>
</dbReference>
<keyword evidence="1 2" id="KW-0645">Protease</keyword>
<reference evidence="4" key="2">
    <citation type="submission" date="2025-08" db="UniProtKB">
        <authorList>
            <consortium name="Ensembl"/>
        </authorList>
    </citation>
    <scope>IDENTIFICATION</scope>
</reference>
<keyword evidence="1 2" id="KW-0482">Metalloprotease</keyword>
<dbReference type="Pfam" id="PF01400">
    <property type="entry name" value="Astacin"/>
    <property type="match status" value="1"/>
</dbReference>
<evidence type="ECO:0000256" key="1">
    <source>
        <dbReference type="PROSITE-ProRule" id="PRU01211"/>
    </source>
</evidence>